<gene>
    <name evidence="1" type="ORF">KMZ68_17240</name>
</gene>
<proteinExistence type="predicted"/>
<dbReference type="KEGG" id="bsei:KMZ68_17240"/>
<dbReference type="RefSeq" id="WP_215612407.1">
    <property type="nucleotide sequence ID" value="NZ_CP076135.1"/>
</dbReference>
<dbReference type="AlphaFoldDB" id="A0A975NKX7"/>
<evidence type="ECO:0000313" key="2">
    <source>
        <dbReference type="Proteomes" id="UP000680805"/>
    </source>
</evidence>
<accession>A0A975NKX7</accession>
<protein>
    <submittedName>
        <fullName evidence="1">Uncharacterized protein</fullName>
    </submittedName>
</protein>
<name>A0A975NKX7_9BRAD</name>
<sequence>MALLKRELYRQVKGPEITHEDRCSLVFDTDTKSLYVEREAVHLEASIGGKVEYQTATMDIADYLTQGGQTAGHRELWRLLRSLFNESSDSDESCLET</sequence>
<dbReference type="Proteomes" id="UP000680805">
    <property type="component" value="Chromosome"/>
</dbReference>
<evidence type="ECO:0000313" key="1">
    <source>
        <dbReference type="EMBL" id="QWG16730.1"/>
    </source>
</evidence>
<organism evidence="1 2">
    <name type="scientific">Bradyrhizobium sediminis</name>
    <dbReference type="NCBI Taxonomy" id="2840469"/>
    <lineage>
        <taxon>Bacteria</taxon>
        <taxon>Pseudomonadati</taxon>
        <taxon>Pseudomonadota</taxon>
        <taxon>Alphaproteobacteria</taxon>
        <taxon>Hyphomicrobiales</taxon>
        <taxon>Nitrobacteraceae</taxon>
        <taxon>Bradyrhizobium</taxon>
    </lineage>
</organism>
<dbReference type="EMBL" id="CP076135">
    <property type="protein sequence ID" value="QWG16730.1"/>
    <property type="molecule type" value="Genomic_DNA"/>
</dbReference>
<reference evidence="1" key="1">
    <citation type="submission" date="2021-06" db="EMBL/GenBank/DDBJ databases">
        <title>Bradyrhizobium sp. S2-11-2 Genome sequencing.</title>
        <authorList>
            <person name="Jin L."/>
        </authorList>
    </citation>
    <scope>NUCLEOTIDE SEQUENCE</scope>
    <source>
        <strain evidence="1">S2-11-2</strain>
    </source>
</reference>